<feature type="compositionally biased region" description="Low complexity" evidence="1">
    <location>
        <begin position="149"/>
        <end position="176"/>
    </location>
</feature>
<organism evidence="2 3">
    <name type="scientific">Thamnocephalis sphaerospora</name>
    <dbReference type="NCBI Taxonomy" id="78915"/>
    <lineage>
        <taxon>Eukaryota</taxon>
        <taxon>Fungi</taxon>
        <taxon>Fungi incertae sedis</taxon>
        <taxon>Zoopagomycota</taxon>
        <taxon>Zoopagomycotina</taxon>
        <taxon>Zoopagomycetes</taxon>
        <taxon>Zoopagales</taxon>
        <taxon>Sigmoideomycetaceae</taxon>
        <taxon>Thamnocephalis</taxon>
    </lineage>
</organism>
<protein>
    <submittedName>
        <fullName evidence="2">Uncharacterized protein</fullName>
    </submittedName>
</protein>
<dbReference type="AlphaFoldDB" id="A0A4P9XHC5"/>
<gene>
    <name evidence="2" type="ORF">THASP1DRAFT_33096</name>
</gene>
<dbReference type="OrthoDB" id="5582002at2759"/>
<dbReference type="Proteomes" id="UP000271241">
    <property type="component" value="Unassembled WGS sequence"/>
</dbReference>
<evidence type="ECO:0000313" key="3">
    <source>
        <dbReference type="Proteomes" id="UP000271241"/>
    </source>
</evidence>
<dbReference type="EMBL" id="KZ993285">
    <property type="protein sequence ID" value="RKP05075.1"/>
    <property type="molecule type" value="Genomic_DNA"/>
</dbReference>
<feature type="region of interest" description="Disordered" evidence="1">
    <location>
        <begin position="145"/>
        <end position="176"/>
    </location>
</feature>
<sequence length="176" mass="18057">MPSVSVVGVVNTAAPVVRMAPLTPPGFSGAIAATVAVDNPNWVDWTFESITADLLDADSGKKVGEGLLENQPLSARTVQNITIPFKLDYVGESDKDPVTLRYVGICRPAPGKPTMYKVRATMAVKGLSGVYKPTIEKDVLMTCPPTPAAAPSASAPAAGSTPAADGAAAQPPAAQQ</sequence>
<proteinExistence type="predicted"/>
<evidence type="ECO:0000256" key="1">
    <source>
        <dbReference type="SAM" id="MobiDB-lite"/>
    </source>
</evidence>
<accession>A0A4P9XHC5</accession>
<reference evidence="3" key="1">
    <citation type="journal article" date="2018" name="Nat. Microbiol.">
        <title>Leveraging single-cell genomics to expand the fungal tree of life.</title>
        <authorList>
            <person name="Ahrendt S.R."/>
            <person name="Quandt C.A."/>
            <person name="Ciobanu D."/>
            <person name="Clum A."/>
            <person name="Salamov A."/>
            <person name="Andreopoulos B."/>
            <person name="Cheng J.F."/>
            <person name="Woyke T."/>
            <person name="Pelin A."/>
            <person name="Henrissat B."/>
            <person name="Reynolds N.K."/>
            <person name="Benny G.L."/>
            <person name="Smith M.E."/>
            <person name="James T.Y."/>
            <person name="Grigoriev I.V."/>
        </authorList>
    </citation>
    <scope>NUCLEOTIDE SEQUENCE [LARGE SCALE GENOMIC DNA]</scope>
    <source>
        <strain evidence="3">RSA 1356</strain>
    </source>
</reference>
<name>A0A4P9XHC5_9FUNG</name>
<evidence type="ECO:0000313" key="2">
    <source>
        <dbReference type="EMBL" id="RKP05075.1"/>
    </source>
</evidence>
<keyword evidence="3" id="KW-1185">Reference proteome</keyword>
<dbReference type="Gene3D" id="2.60.40.1820">
    <property type="match status" value="1"/>
</dbReference>